<dbReference type="GeneID" id="104754118"/>
<accession>A0ABM0WQ62</accession>
<dbReference type="Pfam" id="PF23310">
    <property type="entry name" value="TPR_27"/>
    <property type="match status" value="1"/>
</dbReference>
<sequence length="142" mass="16360">MVRHIMLASPDFVKAAQNHRVYKNINLRPLAAISKYQDLMVKCIASGNVEAHYIKGIQEYVHNNNTKEELEHLKKAVEGNYANSIYLYGIVKLCRGDTKEGQQWLDKLGWKENKAKGDQCWKITRSPYTKSMCKNYNATSLH</sequence>
<dbReference type="PANTHER" id="PTHR33784">
    <property type="entry name" value="OS05G0482100 PROTEIN"/>
    <property type="match status" value="1"/>
</dbReference>
<evidence type="ECO:0000313" key="3">
    <source>
        <dbReference type="RefSeq" id="XP_010474573.1"/>
    </source>
</evidence>
<gene>
    <name evidence="3" type="primary">LOC104754118</name>
</gene>
<organism evidence="2 3">
    <name type="scientific">Camelina sativa</name>
    <name type="common">False flax</name>
    <name type="synonym">Myagrum sativum</name>
    <dbReference type="NCBI Taxonomy" id="90675"/>
    <lineage>
        <taxon>Eukaryota</taxon>
        <taxon>Viridiplantae</taxon>
        <taxon>Streptophyta</taxon>
        <taxon>Embryophyta</taxon>
        <taxon>Tracheophyta</taxon>
        <taxon>Spermatophyta</taxon>
        <taxon>Magnoliopsida</taxon>
        <taxon>eudicotyledons</taxon>
        <taxon>Gunneridae</taxon>
        <taxon>Pentapetalae</taxon>
        <taxon>rosids</taxon>
        <taxon>malvids</taxon>
        <taxon>Brassicales</taxon>
        <taxon>Brassicaceae</taxon>
        <taxon>Camelineae</taxon>
        <taxon>Camelina</taxon>
    </lineage>
</organism>
<name>A0ABM0WQ62_CAMSA</name>
<keyword evidence="2" id="KW-1185">Reference proteome</keyword>
<evidence type="ECO:0000313" key="2">
    <source>
        <dbReference type="Proteomes" id="UP000694864"/>
    </source>
</evidence>
<protein>
    <submittedName>
        <fullName evidence="3">F-box protein At2g35280-like</fullName>
    </submittedName>
</protein>
<dbReference type="SUPFAM" id="SSF81901">
    <property type="entry name" value="HCP-like"/>
    <property type="match status" value="1"/>
</dbReference>
<reference evidence="2" key="1">
    <citation type="journal article" date="2014" name="Nat. Commun.">
        <title>The emerging biofuel crop Camelina sativa retains a highly undifferentiated hexaploid genome structure.</title>
        <authorList>
            <person name="Kagale S."/>
            <person name="Koh C."/>
            <person name="Nixon J."/>
            <person name="Bollina V."/>
            <person name="Clarke W.E."/>
            <person name="Tuteja R."/>
            <person name="Spillane C."/>
            <person name="Robinson S.J."/>
            <person name="Links M.G."/>
            <person name="Clarke C."/>
            <person name="Higgins E.E."/>
            <person name="Huebert T."/>
            <person name="Sharpe A.G."/>
            <person name="Parkin I.A."/>
        </authorList>
    </citation>
    <scope>NUCLEOTIDE SEQUENCE [LARGE SCALE GENOMIC DNA]</scope>
    <source>
        <strain evidence="2">cv. DH55</strain>
    </source>
</reference>
<dbReference type="RefSeq" id="XP_010474573.1">
    <property type="nucleotide sequence ID" value="XM_010476271.1"/>
</dbReference>
<dbReference type="InterPro" id="IPR057136">
    <property type="entry name" value="At2g35280_TPR_dom"/>
</dbReference>
<evidence type="ECO:0000259" key="1">
    <source>
        <dbReference type="Pfam" id="PF23310"/>
    </source>
</evidence>
<dbReference type="Proteomes" id="UP000694864">
    <property type="component" value="Chromosome 2"/>
</dbReference>
<proteinExistence type="predicted"/>
<reference evidence="3" key="2">
    <citation type="submission" date="2025-08" db="UniProtKB">
        <authorList>
            <consortium name="RefSeq"/>
        </authorList>
    </citation>
    <scope>IDENTIFICATION</scope>
    <source>
        <tissue evidence="3">Leaf</tissue>
    </source>
</reference>
<dbReference type="InterPro" id="IPR040338">
    <property type="entry name" value="At1g67623-like"/>
</dbReference>
<feature type="domain" description="At2g35280-like TPR" evidence="1">
    <location>
        <begin position="35"/>
        <end position="120"/>
    </location>
</feature>
<dbReference type="PANTHER" id="PTHR33784:SF42">
    <property type="entry name" value="F-BOX DOMAIN-CONTAINING PROTEIN"/>
    <property type="match status" value="1"/>
</dbReference>